<accession>A0AAE0UD25</accession>
<evidence type="ECO:0000313" key="1">
    <source>
        <dbReference type="EMBL" id="KAK3399652.1"/>
    </source>
</evidence>
<evidence type="ECO:0000313" key="2">
    <source>
        <dbReference type="Proteomes" id="UP001281003"/>
    </source>
</evidence>
<keyword evidence="2" id="KW-1185">Reference proteome</keyword>
<dbReference type="AlphaFoldDB" id="A0AAE0UD25"/>
<reference evidence="1" key="2">
    <citation type="submission" date="2023-07" db="EMBL/GenBank/DDBJ databases">
        <authorList>
            <consortium name="Lawrence Berkeley National Laboratory"/>
            <person name="Haridas S."/>
            <person name="Hensen N."/>
            <person name="Bonometti L."/>
            <person name="Westerberg I."/>
            <person name="Brannstrom I.O."/>
            <person name="Guillou S."/>
            <person name="Cros-Aarteil S."/>
            <person name="Calhoun S."/>
            <person name="Kuo A."/>
            <person name="Mondo S."/>
            <person name="Pangilinan J."/>
            <person name="Riley R."/>
            <person name="LaButti K."/>
            <person name="Andreopoulos B."/>
            <person name="Lipzen A."/>
            <person name="Chen C."/>
            <person name="Yanf M."/>
            <person name="Daum C."/>
            <person name="Ng V."/>
            <person name="Clum A."/>
            <person name="Steindorff A."/>
            <person name="Ohm R."/>
            <person name="Martin F."/>
            <person name="Silar P."/>
            <person name="Natvig D."/>
            <person name="Lalanne C."/>
            <person name="Gautier V."/>
            <person name="Ament-velasquez S.L."/>
            <person name="Kruys A."/>
            <person name="Hutchinson M.I."/>
            <person name="Powell A.J."/>
            <person name="Barry K."/>
            <person name="Miller A.N."/>
            <person name="Grigoriev I.V."/>
            <person name="Debuchy R."/>
            <person name="Gladieux P."/>
            <person name="Thoren M.H."/>
            <person name="Johannesson H."/>
        </authorList>
    </citation>
    <scope>NUCLEOTIDE SEQUENCE</scope>
    <source>
        <strain evidence="1">FGSC 1904</strain>
    </source>
</reference>
<gene>
    <name evidence="1" type="ORF">B0T20DRAFT_391219</name>
</gene>
<dbReference type="EMBL" id="JAUTDP010000004">
    <property type="protein sequence ID" value="KAK3399652.1"/>
    <property type="molecule type" value="Genomic_DNA"/>
</dbReference>
<proteinExistence type="predicted"/>
<comment type="caution">
    <text evidence="1">The sequence shown here is derived from an EMBL/GenBank/DDBJ whole genome shotgun (WGS) entry which is preliminary data.</text>
</comment>
<name>A0AAE0UD25_SORBR</name>
<dbReference type="Proteomes" id="UP001281003">
    <property type="component" value="Unassembled WGS sequence"/>
</dbReference>
<protein>
    <submittedName>
        <fullName evidence="1">Uncharacterized protein</fullName>
    </submittedName>
</protein>
<reference evidence="1" key="1">
    <citation type="journal article" date="2023" name="Mol. Phylogenet. Evol.">
        <title>Genome-scale phylogeny and comparative genomics of the fungal order Sordariales.</title>
        <authorList>
            <person name="Hensen N."/>
            <person name="Bonometti L."/>
            <person name="Westerberg I."/>
            <person name="Brannstrom I.O."/>
            <person name="Guillou S."/>
            <person name="Cros-Aarteil S."/>
            <person name="Calhoun S."/>
            <person name="Haridas S."/>
            <person name="Kuo A."/>
            <person name="Mondo S."/>
            <person name="Pangilinan J."/>
            <person name="Riley R."/>
            <person name="LaButti K."/>
            <person name="Andreopoulos B."/>
            <person name="Lipzen A."/>
            <person name="Chen C."/>
            <person name="Yan M."/>
            <person name="Daum C."/>
            <person name="Ng V."/>
            <person name="Clum A."/>
            <person name="Steindorff A."/>
            <person name="Ohm R.A."/>
            <person name="Martin F."/>
            <person name="Silar P."/>
            <person name="Natvig D.O."/>
            <person name="Lalanne C."/>
            <person name="Gautier V."/>
            <person name="Ament-Velasquez S.L."/>
            <person name="Kruys A."/>
            <person name="Hutchinson M.I."/>
            <person name="Powell A.J."/>
            <person name="Barry K."/>
            <person name="Miller A.N."/>
            <person name="Grigoriev I.V."/>
            <person name="Debuchy R."/>
            <person name="Gladieux P."/>
            <person name="Hiltunen Thoren M."/>
            <person name="Johannesson H."/>
        </authorList>
    </citation>
    <scope>NUCLEOTIDE SEQUENCE</scope>
    <source>
        <strain evidence="1">FGSC 1904</strain>
    </source>
</reference>
<organism evidence="1 2">
    <name type="scientific">Sordaria brevicollis</name>
    <dbReference type="NCBI Taxonomy" id="83679"/>
    <lineage>
        <taxon>Eukaryota</taxon>
        <taxon>Fungi</taxon>
        <taxon>Dikarya</taxon>
        <taxon>Ascomycota</taxon>
        <taxon>Pezizomycotina</taxon>
        <taxon>Sordariomycetes</taxon>
        <taxon>Sordariomycetidae</taxon>
        <taxon>Sordariales</taxon>
        <taxon>Sordariaceae</taxon>
        <taxon>Sordaria</taxon>
    </lineage>
</organism>
<sequence>MDEIFGLANHIVAGADLGKWDTALVQPRIRVYLDVGQVVDSCSVRTRVGMRRLLMWSASSEVRHCRECEEAGLGNRRTFVLVRGRSSLLRALEFESITLLGHLQRRVVRSMGRGQCRAAHGMRCWFGQHPLDMPGVFQSAAMARSSHESGYPRISRKTPIKGRESIVTLLNLSLLLPQTPVSNNGGTRAPTETNKRTASATKHLVAFGRIVALVDV</sequence>